<evidence type="ECO:0000313" key="4">
    <source>
        <dbReference type="Proteomes" id="UP000228775"/>
    </source>
</evidence>
<feature type="transmembrane region" description="Helical" evidence="1">
    <location>
        <begin position="264"/>
        <end position="283"/>
    </location>
</feature>
<evidence type="ECO:0000259" key="2">
    <source>
        <dbReference type="Pfam" id="PF01478"/>
    </source>
</evidence>
<dbReference type="InterPro" id="IPR000045">
    <property type="entry name" value="Prepilin_IV_endopep_pep"/>
</dbReference>
<evidence type="ECO:0000313" key="3">
    <source>
        <dbReference type="EMBL" id="PIU75153.1"/>
    </source>
</evidence>
<evidence type="ECO:0000256" key="1">
    <source>
        <dbReference type="SAM" id="Phobius"/>
    </source>
</evidence>
<keyword evidence="1" id="KW-0472">Membrane</keyword>
<feature type="transmembrane region" description="Helical" evidence="1">
    <location>
        <begin position="233"/>
        <end position="252"/>
    </location>
</feature>
<feature type="transmembrane region" description="Helical" evidence="1">
    <location>
        <begin position="124"/>
        <end position="145"/>
    </location>
</feature>
<proteinExistence type="predicted"/>
<feature type="transmembrane region" description="Helical" evidence="1">
    <location>
        <begin position="6"/>
        <end position="24"/>
    </location>
</feature>
<feature type="transmembrane region" description="Helical" evidence="1">
    <location>
        <begin position="36"/>
        <end position="55"/>
    </location>
</feature>
<organism evidence="3 4">
    <name type="scientific">Candidatus Portnoybacteria bacterium CG06_land_8_20_14_3_00_39_12</name>
    <dbReference type="NCBI Taxonomy" id="1974809"/>
    <lineage>
        <taxon>Bacteria</taxon>
        <taxon>Candidatus Portnoyibacteriota</taxon>
    </lineage>
</organism>
<dbReference type="EMBL" id="PEVY01000049">
    <property type="protein sequence ID" value="PIU75153.1"/>
    <property type="molecule type" value="Genomic_DNA"/>
</dbReference>
<keyword evidence="1" id="KW-0812">Transmembrane</keyword>
<feature type="transmembrane region" description="Helical" evidence="1">
    <location>
        <begin position="67"/>
        <end position="86"/>
    </location>
</feature>
<accession>A0A2M7AX73</accession>
<reference evidence="4" key="1">
    <citation type="submission" date="2017-09" db="EMBL/GenBank/DDBJ databases">
        <title>Depth-based differentiation of microbial function through sediment-hosted aquifers and enrichment of novel symbionts in the deep terrestrial subsurface.</title>
        <authorList>
            <person name="Probst A.J."/>
            <person name="Ladd B."/>
            <person name="Jarett J.K."/>
            <person name="Geller-Mcgrath D.E."/>
            <person name="Sieber C.M.K."/>
            <person name="Emerson J.B."/>
            <person name="Anantharaman K."/>
            <person name="Thomas B.C."/>
            <person name="Malmstrom R."/>
            <person name="Stieglmeier M."/>
            <person name="Klingl A."/>
            <person name="Woyke T."/>
            <person name="Ryan C.M."/>
            <person name="Banfield J.F."/>
        </authorList>
    </citation>
    <scope>NUCLEOTIDE SEQUENCE [LARGE SCALE GENOMIC DNA]</scope>
</reference>
<comment type="caution">
    <text evidence="3">The sequence shown here is derived from an EMBL/GenBank/DDBJ whole genome shotgun (WGS) entry which is preliminary data.</text>
</comment>
<dbReference type="AlphaFoldDB" id="A0A2M7AX73"/>
<feature type="transmembrane region" description="Helical" evidence="1">
    <location>
        <begin position="181"/>
        <end position="201"/>
    </location>
</feature>
<name>A0A2M7AX73_9BACT</name>
<dbReference type="GO" id="GO:0004190">
    <property type="term" value="F:aspartic-type endopeptidase activity"/>
    <property type="evidence" value="ECO:0007669"/>
    <property type="project" value="InterPro"/>
</dbReference>
<dbReference type="Pfam" id="PF01478">
    <property type="entry name" value="Peptidase_A24"/>
    <property type="match status" value="1"/>
</dbReference>
<dbReference type="Proteomes" id="UP000228775">
    <property type="component" value="Unassembled WGS sequence"/>
</dbReference>
<gene>
    <name evidence="3" type="ORF">COS76_02295</name>
</gene>
<dbReference type="Gene3D" id="1.20.120.1220">
    <property type="match status" value="1"/>
</dbReference>
<sequence>MFAFEFLDILFLVPLFLIGGICSYTDFKYGKIYNKWIIIGFFWGVSLYFILFFYNLFYLQQKANFNYFWEVDINTLISFVIGYLFWQLKLWSAGDAKLFILFSFLTPLKFYSKSYLPYFPSFNLLINLFIPLLLILIFSAFLSGLKTVCNKRYKLKEIKKLIDKKQLPKLKSFLKEFSKMFLDYIFIFILFQLMISFARNLFIGKLLSNPIFILLSMFIIFGWLSKVKGKKKWLSPFIITMTITYLLYLLFFNKIETLKIILKYAFIFMVLFGLLQKVLAFYIEKKEIKKIKVKDLREGTIFTQNSAILIKNELRQKGLEENFGQTDASGLSIEQVKLIKNLFASTPHLEIEAYKTFPFAPFLFLSVIFSLLTKSSFLTFFIDILK</sequence>
<feature type="domain" description="Prepilin type IV endopeptidase peptidase" evidence="2">
    <location>
        <begin position="17"/>
        <end position="137"/>
    </location>
</feature>
<keyword evidence="1" id="KW-1133">Transmembrane helix</keyword>
<feature type="transmembrane region" description="Helical" evidence="1">
    <location>
        <begin position="362"/>
        <end position="382"/>
    </location>
</feature>
<protein>
    <recommendedName>
        <fullName evidence="2">Prepilin type IV endopeptidase peptidase domain-containing protein</fullName>
    </recommendedName>
</protein>
<dbReference type="GO" id="GO:0016020">
    <property type="term" value="C:membrane"/>
    <property type="evidence" value="ECO:0007669"/>
    <property type="project" value="InterPro"/>
</dbReference>
<feature type="transmembrane region" description="Helical" evidence="1">
    <location>
        <begin position="207"/>
        <end position="224"/>
    </location>
</feature>